<feature type="transmembrane region" description="Helical" evidence="7">
    <location>
        <begin position="79"/>
        <end position="98"/>
    </location>
</feature>
<reference evidence="8 9" key="1">
    <citation type="submission" date="2024-06" db="EMBL/GenBank/DDBJ databases">
        <title>The Natural Products Discovery Center: Release of the First 8490 Sequenced Strains for Exploring Actinobacteria Biosynthetic Diversity.</title>
        <authorList>
            <person name="Kalkreuter E."/>
            <person name="Kautsar S.A."/>
            <person name="Yang D."/>
            <person name="Bader C.D."/>
            <person name="Teijaro C.N."/>
            <person name="Fluegel L."/>
            <person name="Davis C.M."/>
            <person name="Simpson J.R."/>
            <person name="Lauterbach L."/>
            <person name="Steele A.D."/>
            <person name="Gui C."/>
            <person name="Meng S."/>
            <person name="Li G."/>
            <person name="Viehrig K."/>
            <person name="Ye F."/>
            <person name="Su P."/>
            <person name="Kiefer A.F."/>
            <person name="Nichols A."/>
            <person name="Cepeda A.J."/>
            <person name="Yan W."/>
            <person name="Fan B."/>
            <person name="Jiang Y."/>
            <person name="Adhikari A."/>
            <person name="Zheng C.-J."/>
            <person name="Schuster L."/>
            <person name="Cowan T.M."/>
            <person name="Smanski M.J."/>
            <person name="Chevrette M.G."/>
            <person name="De Carvalho L.P.S."/>
            <person name="Shen B."/>
        </authorList>
    </citation>
    <scope>NUCLEOTIDE SEQUENCE [LARGE SCALE GENOMIC DNA]</scope>
    <source>
        <strain evidence="8 9">NPDC079179</strain>
    </source>
</reference>
<feature type="transmembrane region" description="Helical" evidence="7">
    <location>
        <begin position="318"/>
        <end position="346"/>
    </location>
</feature>
<proteinExistence type="inferred from homology"/>
<feature type="transmembrane region" description="Helical" evidence="7">
    <location>
        <begin position="274"/>
        <end position="298"/>
    </location>
</feature>
<feature type="transmembrane region" description="Helical" evidence="7">
    <location>
        <begin position="416"/>
        <end position="435"/>
    </location>
</feature>
<evidence type="ECO:0000256" key="7">
    <source>
        <dbReference type="SAM" id="Phobius"/>
    </source>
</evidence>
<evidence type="ECO:0000256" key="4">
    <source>
        <dbReference type="ARBA" id="ARBA00022692"/>
    </source>
</evidence>
<dbReference type="PANTHER" id="PTHR48086">
    <property type="entry name" value="SODIUM/PROLINE SYMPORTER-RELATED"/>
    <property type="match status" value="1"/>
</dbReference>
<sequence length="484" mass="51682">MSTIVVVTLGGILLIAALGFMGRRSPDRDLAEWTVGGHNFGTTTTWLLQAGEVFTTFTFLGTAGLVVSGGAASFYSMPYVPLGYIAMYFIGPKIWRLARARGHLTQADFLQDVYNSRFLGILVAVAGVVFLLPYLRLQITGLGLIVELVTGNGSLGNWSMVIAFVLVVAFVLWSGLRGVATTAYFKDVLMILMLFVVCVSVPIHYTGGFTNVFHTVQEQMPQMLSVHGTGEYGIPWYVSNMAISAIGCAFITMPNDWPPVLSARSSTVLRRNYLFLPFYNTLIVMPLVVGYVALVVLGTGADPDSSLLTLASGVFPGWLMGVLAVAGIATAMVPSASLLIATGTLVSRNLIRARTEKAQFATTQVTVVVATAAALGLAVAMPDLLANLLLLTFSGMDQLAPAIAAALLLRRRIAASSILAGALTGLALVIGYTFWWHLPWAISEGIIGLAANIAVVALCEAFRRVRTGQRAPVGSEEERELLRA</sequence>
<keyword evidence="4 7" id="KW-0812">Transmembrane</keyword>
<feature type="transmembrane region" description="Helical" evidence="7">
    <location>
        <begin position="234"/>
        <end position="253"/>
    </location>
</feature>
<accession>A0ABV3KBP0</accession>
<evidence type="ECO:0000256" key="6">
    <source>
        <dbReference type="ARBA" id="ARBA00023136"/>
    </source>
</evidence>
<dbReference type="PANTHER" id="PTHR48086:SF8">
    <property type="entry name" value="MONOCARBOXYLIC ACID PERMEASE"/>
    <property type="match status" value="1"/>
</dbReference>
<evidence type="ECO:0000256" key="3">
    <source>
        <dbReference type="ARBA" id="ARBA00022448"/>
    </source>
</evidence>
<comment type="similarity">
    <text evidence="2">Belongs to the sodium:solute symporter (SSF) (TC 2.A.21) family.</text>
</comment>
<dbReference type="Proteomes" id="UP001553031">
    <property type="component" value="Unassembled WGS sequence"/>
</dbReference>
<protein>
    <submittedName>
        <fullName evidence="8">Sodium:solute symporter family protein</fullName>
    </submittedName>
</protein>
<dbReference type="Gene3D" id="1.20.1730.10">
    <property type="entry name" value="Sodium/glucose cotransporter"/>
    <property type="match status" value="1"/>
</dbReference>
<dbReference type="CDD" id="cd10322">
    <property type="entry name" value="SLC5sbd"/>
    <property type="match status" value="1"/>
</dbReference>
<name>A0ABV3KBP0_9MICC</name>
<gene>
    <name evidence="8" type="ORF">AB0O96_05750</name>
</gene>
<organism evidence="8 9">
    <name type="scientific">Kocuria salsicia</name>
    <dbReference type="NCBI Taxonomy" id="664639"/>
    <lineage>
        <taxon>Bacteria</taxon>
        <taxon>Bacillati</taxon>
        <taxon>Actinomycetota</taxon>
        <taxon>Actinomycetes</taxon>
        <taxon>Micrococcales</taxon>
        <taxon>Micrococcaceae</taxon>
        <taxon>Kocuria</taxon>
    </lineage>
</organism>
<evidence type="ECO:0000313" key="8">
    <source>
        <dbReference type="EMBL" id="MEV8157697.1"/>
    </source>
</evidence>
<evidence type="ECO:0000256" key="1">
    <source>
        <dbReference type="ARBA" id="ARBA00004141"/>
    </source>
</evidence>
<feature type="transmembrane region" description="Helical" evidence="7">
    <location>
        <begin position="118"/>
        <end position="135"/>
    </location>
</feature>
<comment type="subcellular location">
    <subcellularLocation>
        <location evidence="1">Membrane</location>
        <topology evidence="1">Multi-pass membrane protein</topology>
    </subcellularLocation>
</comment>
<keyword evidence="6 7" id="KW-0472">Membrane</keyword>
<dbReference type="RefSeq" id="WP_363784331.1">
    <property type="nucleotide sequence ID" value="NZ_JBFBLL010000003.1"/>
</dbReference>
<dbReference type="InterPro" id="IPR050277">
    <property type="entry name" value="Sodium:Solute_Symporter"/>
</dbReference>
<dbReference type="InterPro" id="IPR001734">
    <property type="entry name" value="Na/solute_symporter"/>
</dbReference>
<comment type="caution">
    <text evidence="8">The sequence shown here is derived from an EMBL/GenBank/DDBJ whole genome shotgun (WGS) entry which is preliminary data.</text>
</comment>
<keyword evidence="3" id="KW-0813">Transport</keyword>
<keyword evidence="5 7" id="KW-1133">Transmembrane helix</keyword>
<keyword evidence="9" id="KW-1185">Reference proteome</keyword>
<feature type="transmembrane region" description="Helical" evidence="7">
    <location>
        <begin position="358"/>
        <end position="379"/>
    </location>
</feature>
<dbReference type="InterPro" id="IPR038377">
    <property type="entry name" value="Na/Glc_symporter_sf"/>
</dbReference>
<feature type="transmembrane region" description="Helical" evidence="7">
    <location>
        <begin position="385"/>
        <end position="409"/>
    </location>
</feature>
<dbReference type="EMBL" id="JBFBLL010000003">
    <property type="protein sequence ID" value="MEV8157697.1"/>
    <property type="molecule type" value="Genomic_DNA"/>
</dbReference>
<feature type="transmembrane region" description="Helical" evidence="7">
    <location>
        <begin position="441"/>
        <end position="462"/>
    </location>
</feature>
<evidence type="ECO:0000256" key="5">
    <source>
        <dbReference type="ARBA" id="ARBA00022989"/>
    </source>
</evidence>
<evidence type="ECO:0000256" key="2">
    <source>
        <dbReference type="ARBA" id="ARBA00006434"/>
    </source>
</evidence>
<evidence type="ECO:0000313" key="9">
    <source>
        <dbReference type="Proteomes" id="UP001553031"/>
    </source>
</evidence>
<feature type="transmembrane region" description="Helical" evidence="7">
    <location>
        <begin position="188"/>
        <end position="214"/>
    </location>
</feature>
<dbReference type="PROSITE" id="PS50283">
    <property type="entry name" value="NA_SOLUT_SYMP_3"/>
    <property type="match status" value="1"/>
</dbReference>
<feature type="transmembrane region" description="Helical" evidence="7">
    <location>
        <begin position="155"/>
        <end position="176"/>
    </location>
</feature>